<organism evidence="3 4">
    <name type="scientific">Rhodococcus opacus</name>
    <name type="common">Nocardia opaca</name>
    <dbReference type="NCBI Taxonomy" id="37919"/>
    <lineage>
        <taxon>Bacteria</taxon>
        <taxon>Bacillati</taxon>
        <taxon>Actinomycetota</taxon>
        <taxon>Actinomycetes</taxon>
        <taxon>Mycobacteriales</taxon>
        <taxon>Nocardiaceae</taxon>
        <taxon>Rhodococcus</taxon>
    </lineage>
</organism>
<protein>
    <recommendedName>
        <fullName evidence="2">Zinc finger CGNR domain-containing protein</fullName>
    </recommendedName>
</protein>
<evidence type="ECO:0000313" key="4">
    <source>
        <dbReference type="Proteomes" id="UP000028488"/>
    </source>
</evidence>
<gene>
    <name evidence="3" type="ORF">EP51_40205</name>
</gene>
<dbReference type="InterPro" id="IPR021005">
    <property type="entry name" value="Znf_CGNR"/>
</dbReference>
<name>A0A076EZ26_RHOOP</name>
<evidence type="ECO:0000313" key="3">
    <source>
        <dbReference type="EMBL" id="AII10497.1"/>
    </source>
</evidence>
<dbReference type="EMBL" id="CP008948">
    <property type="protein sequence ID" value="AII10497.1"/>
    <property type="molecule type" value="Genomic_DNA"/>
</dbReference>
<dbReference type="Gene3D" id="1.10.3300.10">
    <property type="entry name" value="Jann2411-like domain"/>
    <property type="match status" value="1"/>
</dbReference>
<dbReference type="InterPro" id="IPR010852">
    <property type="entry name" value="ABATE"/>
</dbReference>
<feature type="domain" description="Zinc finger CGNR" evidence="2">
    <location>
        <begin position="119"/>
        <end position="162"/>
    </location>
</feature>
<dbReference type="InterPro" id="IPR023286">
    <property type="entry name" value="ABATE_dom_sf"/>
</dbReference>
<feature type="region of interest" description="Disordered" evidence="1">
    <location>
        <begin position="155"/>
        <end position="176"/>
    </location>
</feature>
<evidence type="ECO:0000256" key="1">
    <source>
        <dbReference type="SAM" id="MobiDB-lite"/>
    </source>
</evidence>
<geneLocation type="plasmid" evidence="3 4">
    <name>pPDG1</name>
</geneLocation>
<sequence length="176" mass="19806">MPAGRPREADLLAELELTQRWLDGALARWGAESGVPQDRIVLDEKDLDGLRDLRTDVYALVRSHGADPGSALTRSVSLAARLTPDGVAILEPRGEGWRRVGAVVMLEVFRAQQLDTWRRLKTCRNERCRVSFYDRSRNNSGVWHDSRQCGNAVNLRASRARKRQRQTDDATQDAIG</sequence>
<proteinExistence type="predicted"/>
<dbReference type="SUPFAM" id="SSF160904">
    <property type="entry name" value="Jann2411-like"/>
    <property type="match status" value="1"/>
</dbReference>
<evidence type="ECO:0000259" key="2">
    <source>
        <dbReference type="Pfam" id="PF11706"/>
    </source>
</evidence>
<dbReference type="AlphaFoldDB" id="A0A076EZ26"/>
<keyword evidence="3" id="KW-0614">Plasmid</keyword>
<reference evidence="3 4" key="1">
    <citation type="submission" date="2014-07" db="EMBL/GenBank/DDBJ databases">
        <title>Genome Sequence of Rhodococcus opacus Strain R7, a Biodegrader of Mono- and Polycyclic Aromatic Hydrocarbons.</title>
        <authorList>
            <person name="Di Gennaro P."/>
            <person name="Zampolli J."/>
            <person name="Presti I."/>
            <person name="Cappelletti M."/>
            <person name="D'Ursi P."/>
            <person name="Orro A."/>
            <person name="Mezzelani A."/>
            <person name="Milanesi L."/>
        </authorList>
    </citation>
    <scope>NUCLEOTIDE SEQUENCE [LARGE SCALE GENOMIC DNA]</scope>
    <source>
        <strain evidence="3 4">R7</strain>
        <plasmid evidence="3">pPDG1</plasmid>
    </source>
</reference>
<dbReference type="PANTHER" id="PTHR35525:SF3">
    <property type="entry name" value="BLL6575 PROTEIN"/>
    <property type="match status" value="1"/>
</dbReference>
<dbReference type="PANTHER" id="PTHR35525">
    <property type="entry name" value="BLL6575 PROTEIN"/>
    <property type="match status" value="1"/>
</dbReference>
<dbReference type="Proteomes" id="UP000028488">
    <property type="component" value="Plasmid pPDG1"/>
</dbReference>
<accession>A0A076EZ26</accession>
<dbReference type="Pfam" id="PF11706">
    <property type="entry name" value="zf-CGNR"/>
    <property type="match status" value="1"/>
</dbReference>